<dbReference type="Proteomes" id="UP000030147">
    <property type="component" value="Unassembled WGS sequence"/>
</dbReference>
<gene>
    <name evidence="1" type="ORF">N782_18510</name>
</gene>
<reference evidence="1 2" key="1">
    <citation type="journal article" date="2015" name="Stand. Genomic Sci.">
        <title>High quality draft genome sequence of the moderately halophilic bacterium Pontibacillus yanchengensis Y32(T) and comparison among Pontibacillus genomes.</title>
        <authorList>
            <person name="Huang J."/>
            <person name="Qiao Z.X."/>
            <person name="Tang J.W."/>
            <person name="Wang G."/>
        </authorList>
    </citation>
    <scope>NUCLEOTIDE SEQUENCE [LARGE SCALE GENOMIC DNA]</scope>
    <source>
        <strain evidence="1 2">Y32</strain>
    </source>
</reference>
<organism evidence="1 2">
    <name type="scientific">Pontibacillus yanchengensis Y32</name>
    <dbReference type="NCBI Taxonomy" id="1385514"/>
    <lineage>
        <taxon>Bacteria</taxon>
        <taxon>Bacillati</taxon>
        <taxon>Bacillota</taxon>
        <taxon>Bacilli</taxon>
        <taxon>Bacillales</taxon>
        <taxon>Bacillaceae</taxon>
        <taxon>Pontibacillus</taxon>
    </lineage>
</organism>
<dbReference type="EMBL" id="AVBF01000060">
    <property type="protein sequence ID" value="KGP71514.1"/>
    <property type="molecule type" value="Genomic_DNA"/>
</dbReference>
<comment type="caution">
    <text evidence="1">The sequence shown here is derived from an EMBL/GenBank/DDBJ whole genome shotgun (WGS) entry which is preliminary data.</text>
</comment>
<keyword evidence="2" id="KW-1185">Reference proteome</keyword>
<accession>A0A0A2T7K7</accession>
<evidence type="ECO:0000313" key="1">
    <source>
        <dbReference type="EMBL" id="KGP71514.1"/>
    </source>
</evidence>
<dbReference type="OrthoDB" id="2869339at2"/>
<evidence type="ECO:0000313" key="2">
    <source>
        <dbReference type="Proteomes" id="UP000030147"/>
    </source>
</evidence>
<dbReference type="AlphaFoldDB" id="A0A0A2T7K7"/>
<sequence length="110" mass="12311">MMNYKFNTWIQSGEQAKEISSKGYELLRAGNQSYSGQTIGYILYCHYIKGASFNVINRENKSMPANIIKGILTGTYSPKTFNAFMELAEAETETLEGIYSDVKEEGESIG</sequence>
<name>A0A0A2T7K7_9BACI</name>
<dbReference type="STRING" id="1385514.N782_18510"/>
<dbReference type="RefSeq" id="WP_036822744.1">
    <property type="nucleotide sequence ID" value="NZ_AVBF01000060.1"/>
</dbReference>
<proteinExistence type="predicted"/>
<protein>
    <submittedName>
        <fullName evidence="1">Uncharacterized protein</fullName>
    </submittedName>
</protein>